<comment type="catalytic activity">
    <reaction evidence="8 10">
        <text>RNA(n) + a ribonucleoside 5'-triphosphate = RNA(n+1) + diphosphate</text>
        <dbReference type="Rhea" id="RHEA:21248"/>
        <dbReference type="Rhea" id="RHEA-COMP:14527"/>
        <dbReference type="Rhea" id="RHEA-COMP:17342"/>
        <dbReference type="ChEBI" id="CHEBI:33019"/>
        <dbReference type="ChEBI" id="CHEBI:61557"/>
        <dbReference type="ChEBI" id="CHEBI:140395"/>
        <dbReference type="EC" id="2.7.7.6"/>
    </reaction>
</comment>
<reference evidence="13 14" key="1">
    <citation type="journal article" date="2021" name="BMC Biol.">
        <title>Horizontally acquired antibacterial genes associated with adaptive radiation of ladybird beetles.</title>
        <authorList>
            <person name="Li H.S."/>
            <person name="Tang X.F."/>
            <person name="Huang Y.H."/>
            <person name="Xu Z.Y."/>
            <person name="Chen M.L."/>
            <person name="Du X.Y."/>
            <person name="Qiu B.Y."/>
            <person name="Chen P.T."/>
            <person name="Zhang W."/>
            <person name="Slipinski A."/>
            <person name="Escalona H.E."/>
            <person name="Waterhouse R.M."/>
            <person name="Zwick A."/>
            <person name="Pang H."/>
        </authorList>
    </citation>
    <scope>NUCLEOTIDE SEQUENCE [LARGE SCALE GENOMIC DNA]</scope>
    <source>
        <strain evidence="13">SYSU2018</strain>
    </source>
</reference>
<dbReference type="InterPro" id="IPR029262">
    <property type="entry name" value="RPOL_N"/>
</dbReference>
<dbReference type="FunFam" id="1.10.150.20:FF:000031">
    <property type="entry name" value="DNA-directed RNA polymerase"/>
    <property type="match status" value="1"/>
</dbReference>
<comment type="function">
    <text evidence="10">DNA-dependent RNA polymerase catalyzes the transcription of DNA into RNA using the four ribonucleoside triphosphates as substrates.</text>
</comment>
<dbReference type="PROSITE" id="PS51375">
    <property type="entry name" value="PPR"/>
    <property type="match status" value="1"/>
</dbReference>
<evidence type="ECO:0000256" key="2">
    <source>
        <dbReference type="ARBA" id="ARBA00012418"/>
    </source>
</evidence>
<dbReference type="InterPro" id="IPR046950">
    <property type="entry name" value="DNA-dir_Rpol_C_phage-type"/>
</dbReference>
<evidence type="ECO:0000256" key="8">
    <source>
        <dbReference type="ARBA" id="ARBA00048552"/>
    </source>
</evidence>
<keyword evidence="3 10" id="KW-0240">DNA-directed RNA polymerase</keyword>
<dbReference type="InterPro" id="IPR002885">
    <property type="entry name" value="PPR_rpt"/>
</dbReference>
<feature type="repeat" description="PPR" evidence="9">
    <location>
        <begin position="305"/>
        <end position="339"/>
    </location>
</feature>
<evidence type="ECO:0000256" key="10">
    <source>
        <dbReference type="RuleBase" id="RU003805"/>
    </source>
</evidence>
<keyword evidence="7 10" id="KW-0804">Transcription</keyword>
<dbReference type="Proteomes" id="UP001516400">
    <property type="component" value="Unassembled WGS sequence"/>
</dbReference>
<keyword evidence="14" id="KW-1185">Reference proteome</keyword>
<feature type="domain" description="DNA-directed RNA polymerase N-terminal" evidence="12">
    <location>
        <begin position="456"/>
        <end position="776"/>
    </location>
</feature>
<evidence type="ECO:0000256" key="1">
    <source>
        <dbReference type="ARBA" id="ARBA00009493"/>
    </source>
</evidence>
<evidence type="ECO:0000256" key="5">
    <source>
        <dbReference type="ARBA" id="ARBA00022695"/>
    </source>
</evidence>
<gene>
    <name evidence="13" type="ORF">HHI36_014339</name>
</gene>
<proteinExistence type="inferred from homology"/>
<dbReference type="PROSITE" id="PS00489">
    <property type="entry name" value="RNA_POL_PHAGE_2"/>
    <property type="match status" value="1"/>
</dbReference>
<keyword evidence="6" id="KW-0809">Transit peptide</keyword>
<dbReference type="InterPro" id="IPR002092">
    <property type="entry name" value="DNA-dir_Rpol_phage-type"/>
</dbReference>
<evidence type="ECO:0000313" key="13">
    <source>
        <dbReference type="EMBL" id="KAL3272879.1"/>
    </source>
</evidence>
<dbReference type="GO" id="GO:0000428">
    <property type="term" value="C:DNA-directed RNA polymerase complex"/>
    <property type="evidence" value="ECO:0007669"/>
    <property type="project" value="UniProtKB-KW"/>
</dbReference>
<comment type="similarity">
    <text evidence="1 10">Belongs to the phage and mitochondrial RNA polymerase family.</text>
</comment>
<evidence type="ECO:0000256" key="6">
    <source>
        <dbReference type="ARBA" id="ARBA00022946"/>
    </source>
</evidence>
<sequence length="1307" mass="150152">MYRLLKFKSSRSNSLTRLSLNNEILLPEKSCLFCRILQNNTPVTHRYRSTIINPNPVMTQKARKKRSKRFNTTELLEVSNKLTLQRTTKIQTASANDLKKLLEISTAKNKLKKIKNPTKDVSYVEEHTYNNLNVINQFCSEENSYFTSLPDNDQRIISMLRSLDLSSIPLPKPIPSESMSKEDAIEDIEENFNLEPVPEGLKIDNTSDILDSIPRIHSSFQPETLEDTTESHEEDKETPEEKIIAVEKANKQKPIDLRAKREIIHKTLAAFVEVCSLQKLHHKALNAILFLQSKSKYKSGISIDNIDIFNALLKGYASDGDVKKVFETLKIMSADNIKYNIQTYIIILQCLGRNSNQGAKYIERLKRICHEALKNGFTFDRMMNEGSYLKDEREHVLKAIQTFDPSYRPKYKNPVVQYDNELLNDLNHDDQLKAPMLEICKNDGLFSVENLRERVTAQIALEKQITVTVKNIEATEKPSAEVLQYRESLIDHYKVWTESATRAFNRDLFSLSARRGAMNNEVYLKCIPVEDYVKIIIDEAKKLAEGSETYSPTVNMLYRALGQKVYDRYKVLRKQDTGVLDKILSIHNTYCVHYAASHKKLDVLPTSGDNLNSRQKWQWIEHSLKPTGSTLEMDHKAWVPSNLVEIGKFLYHIIMHDLMIDVNCMKPNAKNKKLLPAFYTIFRSQGRIIKEEVKPHPMLSKLYRSSVPETLTFPVSDVPMVCPPLPWTSVDNGGYLITYSDVVRLPIYALSQKQKMKSTNIQNLYPSLDSLNQLAAVPWKVNTKILDLILKVFNSGGSDKLDVPKPSSSLPPPEPPKALEEMDKLQRYHFFRQKLQYRRHKAEMYSLRCDCLYRLSLANHFRDEIFWLPHNMDFRGRVYPVPPHLNHLGSDLARSILVFAEPRPLGPKGLDWLKIHLINLTGLKKRDRISDRLQYANECMDLILDSVDHPLDGKQWWADSDEPWQTLACCMEIAAAIRSGDPENFKSHFPVHQDGSCNGLQHYAALGRDKAGGFSVNLCPADVPQDVYSAVVNLVEERRKKDADNGVEIAKLLDGFIKRKVIKQTIMTTVYGVTKFGARLQIAKQLKDIEDFPKQQVFAASHYLTTKTFESLRTMFTSTKEIQDWFTECARLISAVAGHHMEWITPMGLPIVQPYFKPLRKAYTNSFCESYYIDKYEKPHVMKQKNAFPPNFIHSLDSSHMMLTSLNCERAGITFVSVHDCYWTHASTVEIMNKICREQFVALHSQPILEDLSIYLSKHYSYGEEDLTHDGSVIDLTKKKLNRVLGNLPRTGDLDINQVLKSVYFFS</sequence>
<dbReference type="Pfam" id="PF14700">
    <property type="entry name" value="RPOL_N"/>
    <property type="match status" value="1"/>
</dbReference>
<dbReference type="PANTHER" id="PTHR10102:SF0">
    <property type="entry name" value="DNA-DIRECTED RNA POLYMERASE, MITOCHONDRIAL"/>
    <property type="match status" value="1"/>
</dbReference>
<name>A0ABD2N2K6_9CUCU</name>
<dbReference type="Gene3D" id="1.10.1320.10">
    <property type="entry name" value="DNA-directed RNA polymerase, N-terminal domain"/>
    <property type="match status" value="1"/>
</dbReference>
<dbReference type="GO" id="GO:0071897">
    <property type="term" value="P:DNA biosynthetic process"/>
    <property type="evidence" value="ECO:0007669"/>
    <property type="project" value="UniProtKB-ARBA"/>
</dbReference>
<evidence type="ECO:0000256" key="4">
    <source>
        <dbReference type="ARBA" id="ARBA00022679"/>
    </source>
</evidence>
<evidence type="ECO:0000259" key="12">
    <source>
        <dbReference type="SMART" id="SM01311"/>
    </source>
</evidence>
<dbReference type="GO" id="GO:0003899">
    <property type="term" value="F:DNA-directed RNA polymerase activity"/>
    <property type="evidence" value="ECO:0007669"/>
    <property type="project" value="UniProtKB-EC"/>
</dbReference>
<organism evidence="13 14">
    <name type="scientific">Cryptolaemus montrouzieri</name>
    <dbReference type="NCBI Taxonomy" id="559131"/>
    <lineage>
        <taxon>Eukaryota</taxon>
        <taxon>Metazoa</taxon>
        <taxon>Ecdysozoa</taxon>
        <taxon>Arthropoda</taxon>
        <taxon>Hexapoda</taxon>
        <taxon>Insecta</taxon>
        <taxon>Pterygota</taxon>
        <taxon>Neoptera</taxon>
        <taxon>Endopterygota</taxon>
        <taxon>Coleoptera</taxon>
        <taxon>Polyphaga</taxon>
        <taxon>Cucujiformia</taxon>
        <taxon>Coccinelloidea</taxon>
        <taxon>Coccinellidae</taxon>
        <taxon>Scymninae</taxon>
        <taxon>Scymnini</taxon>
        <taxon>Cryptolaemus</taxon>
    </lineage>
</organism>
<dbReference type="Pfam" id="PF13041">
    <property type="entry name" value="PPR_2"/>
    <property type="match status" value="1"/>
</dbReference>
<dbReference type="SUPFAM" id="SSF56672">
    <property type="entry name" value="DNA/RNA polymerases"/>
    <property type="match status" value="1"/>
</dbReference>
<dbReference type="Gene3D" id="1.10.150.20">
    <property type="entry name" value="5' to 3' exonuclease, C-terminal subdomain"/>
    <property type="match status" value="1"/>
</dbReference>
<keyword evidence="5 10" id="KW-0548">Nucleotidyltransferase</keyword>
<dbReference type="InterPro" id="IPR043502">
    <property type="entry name" value="DNA/RNA_pol_sf"/>
</dbReference>
<dbReference type="Gene3D" id="1.10.287.280">
    <property type="match status" value="1"/>
</dbReference>
<evidence type="ECO:0000256" key="7">
    <source>
        <dbReference type="ARBA" id="ARBA00023163"/>
    </source>
</evidence>
<dbReference type="Gene3D" id="1.25.40.10">
    <property type="entry name" value="Tetratricopeptide repeat domain"/>
    <property type="match status" value="1"/>
</dbReference>
<dbReference type="Pfam" id="PF00940">
    <property type="entry name" value="RNA_pol"/>
    <property type="match status" value="1"/>
</dbReference>
<dbReference type="InterPro" id="IPR037159">
    <property type="entry name" value="RNA_POL_N_sf"/>
</dbReference>
<accession>A0ABD2N2K6</accession>
<dbReference type="FunFam" id="1.10.287.280:FF:000001">
    <property type="entry name" value="DNA-directed RNA polymerase"/>
    <property type="match status" value="1"/>
</dbReference>
<evidence type="ECO:0000256" key="3">
    <source>
        <dbReference type="ARBA" id="ARBA00022478"/>
    </source>
</evidence>
<dbReference type="PROSITE" id="PS00900">
    <property type="entry name" value="RNA_POL_PHAGE_1"/>
    <property type="match status" value="1"/>
</dbReference>
<evidence type="ECO:0000256" key="9">
    <source>
        <dbReference type="PROSITE-ProRule" id="PRU00708"/>
    </source>
</evidence>
<evidence type="ECO:0000313" key="14">
    <source>
        <dbReference type="Proteomes" id="UP001516400"/>
    </source>
</evidence>
<dbReference type="EC" id="2.7.7.6" evidence="2 10"/>
<dbReference type="InterPro" id="IPR011990">
    <property type="entry name" value="TPR-like_helical_dom_sf"/>
</dbReference>
<feature type="region of interest" description="Disordered" evidence="11">
    <location>
        <begin position="220"/>
        <end position="241"/>
    </location>
</feature>
<dbReference type="PANTHER" id="PTHR10102">
    <property type="entry name" value="DNA-DIRECTED RNA POLYMERASE, MITOCHONDRIAL"/>
    <property type="match status" value="1"/>
</dbReference>
<evidence type="ECO:0000256" key="11">
    <source>
        <dbReference type="SAM" id="MobiDB-lite"/>
    </source>
</evidence>
<protein>
    <recommendedName>
        <fullName evidence="2 10">DNA-directed RNA polymerase</fullName>
        <ecNumber evidence="2 10">2.7.7.6</ecNumber>
    </recommendedName>
</protein>
<keyword evidence="4 10" id="KW-0808">Transferase</keyword>
<dbReference type="EMBL" id="JABFTP020000062">
    <property type="protein sequence ID" value="KAL3272879.1"/>
    <property type="molecule type" value="Genomic_DNA"/>
</dbReference>
<dbReference type="SMART" id="SM01311">
    <property type="entry name" value="RPOL_N"/>
    <property type="match status" value="1"/>
</dbReference>
<comment type="caution">
    <text evidence="13">The sequence shown here is derived from an EMBL/GenBank/DDBJ whole genome shotgun (WGS) entry which is preliminary data.</text>
</comment>
<feature type="compositionally biased region" description="Basic and acidic residues" evidence="11">
    <location>
        <begin position="229"/>
        <end position="241"/>
    </location>
</feature>